<dbReference type="EMBL" id="JARKIK010000049">
    <property type="protein sequence ID" value="KAK8734977.1"/>
    <property type="molecule type" value="Genomic_DNA"/>
</dbReference>
<evidence type="ECO:0000256" key="2">
    <source>
        <dbReference type="ARBA" id="ARBA00022989"/>
    </source>
</evidence>
<dbReference type="InterPro" id="IPR036259">
    <property type="entry name" value="MFS_trans_sf"/>
</dbReference>
<dbReference type="SUPFAM" id="SSF103473">
    <property type="entry name" value="MFS general substrate transporter"/>
    <property type="match status" value="1"/>
</dbReference>
<feature type="transmembrane region" description="Helical" evidence="5">
    <location>
        <begin position="112"/>
        <end position="130"/>
    </location>
</feature>
<feature type="compositionally biased region" description="Low complexity" evidence="4">
    <location>
        <begin position="408"/>
        <end position="420"/>
    </location>
</feature>
<dbReference type="PANTHER" id="PTHR23121">
    <property type="entry name" value="SODIUM-DEPENDENT GLUCOSE TRANSPORTER 1"/>
    <property type="match status" value="1"/>
</dbReference>
<feature type="transmembrane region" description="Helical" evidence="5">
    <location>
        <begin position="36"/>
        <end position="67"/>
    </location>
</feature>
<protein>
    <recommendedName>
        <fullName evidence="8">Sodium-dependent glucose transporter 1</fullName>
    </recommendedName>
</protein>
<comment type="caution">
    <text evidence="6">The sequence shown here is derived from an EMBL/GenBank/DDBJ whole genome shotgun (WGS) entry which is preliminary data.</text>
</comment>
<keyword evidence="7" id="KW-1185">Reference proteome</keyword>
<dbReference type="AlphaFoldDB" id="A0AAW0WTP3"/>
<dbReference type="PANTHER" id="PTHR23121:SF9">
    <property type="entry name" value="SODIUM-DEPENDENT GLUCOSE TRANSPORTER 1"/>
    <property type="match status" value="1"/>
</dbReference>
<keyword evidence="2 5" id="KW-1133">Transmembrane helix</keyword>
<keyword evidence="3 5" id="KW-0472">Membrane</keyword>
<dbReference type="Proteomes" id="UP001445076">
    <property type="component" value="Unassembled WGS sequence"/>
</dbReference>
<proteinExistence type="predicted"/>
<evidence type="ECO:0000256" key="5">
    <source>
        <dbReference type="SAM" id="Phobius"/>
    </source>
</evidence>
<evidence type="ECO:0000313" key="7">
    <source>
        <dbReference type="Proteomes" id="UP001445076"/>
    </source>
</evidence>
<organism evidence="6 7">
    <name type="scientific">Cherax quadricarinatus</name>
    <name type="common">Australian red claw crayfish</name>
    <dbReference type="NCBI Taxonomy" id="27406"/>
    <lineage>
        <taxon>Eukaryota</taxon>
        <taxon>Metazoa</taxon>
        <taxon>Ecdysozoa</taxon>
        <taxon>Arthropoda</taxon>
        <taxon>Crustacea</taxon>
        <taxon>Multicrustacea</taxon>
        <taxon>Malacostraca</taxon>
        <taxon>Eumalacostraca</taxon>
        <taxon>Eucarida</taxon>
        <taxon>Decapoda</taxon>
        <taxon>Pleocyemata</taxon>
        <taxon>Astacidea</taxon>
        <taxon>Parastacoidea</taxon>
        <taxon>Parastacidae</taxon>
        <taxon>Cherax</taxon>
    </lineage>
</organism>
<evidence type="ECO:0000256" key="1">
    <source>
        <dbReference type="ARBA" id="ARBA00022692"/>
    </source>
</evidence>
<evidence type="ECO:0000256" key="4">
    <source>
        <dbReference type="SAM" id="MobiDB-lite"/>
    </source>
</evidence>
<reference evidence="6 7" key="1">
    <citation type="journal article" date="2024" name="BMC Genomics">
        <title>Genome assembly of redclaw crayfish (Cherax quadricarinatus) provides insights into its immune adaptation and hypoxia tolerance.</title>
        <authorList>
            <person name="Liu Z."/>
            <person name="Zheng J."/>
            <person name="Li H."/>
            <person name="Fang K."/>
            <person name="Wang S."/>
            <person name="He J."/>
            <person name="Zhou D."/>
            <person name="Weng S."/>
            <person name="Chi M."/>
            <person name="Gu Z."/>
            <person name="He J."/>
            <person name="Li F."/>
            <person name="Wang M."/>
        </authorList>
    </citation>
    <scope>NUCLEOTIDE SEQUENCE [LARGE SCALE GENOMIC DNA]</scope>
    <source>
        <strain evidence="6">ZL_2023a</strain>
    </source>
</reference>
<gene>
    <name evidence="6" type="ORF">OTU49_005758</name>
</gene>
<feature type="transmembrane region" description="Helical" evidence="5">
    <location>
        <begin position="136"/>
        <end position="161"/>
    </location>
</feature>
<accession>A0AAW0WTP3</accession>
<name>A0AAW0WTP3_CHEQU</name>
<feature type="transmembrane region" description="Helical" evidence="5">
    <location>
        <begin position="87"/>
        <end position="105"/>
    </location>
</feature>
<sequence>MADHPEDNDPFEEDIVFDEAGLLGGKMPRSRQQSTVGFLPTFMLFIRTVFLCTAFVALGLCVSVSGGPLIRLEVGIGVPLDTAFHTFTARSFGMLLGGILGSLLFEVYNRQFLIFVSLVWVAVSVTMLPFTVPTALWWTFLTTAALGLGLGFLFTGGNVLCLDLWGRQGGASLQALHFSFAVGAFVVPLVIQPLFVGLQPMVLRGNQSDAQDLATDTTDVLRLIRGLPGVEPTDNTHLNSSFFDLESLSRDDIIRLTLPQTNATNGSFVDTTANATWLGTSVSYDGETPSPPGTIPAISATVAAPNISSTVKTPKMKPSYTDANRLEPDSVKVWKKPAGAAAGATAIDTKPKLNSPIVEEKKDSGGVASTPVPDVSSLTTLAGQAAEVSMPVLNTQQVTGGMPDNHTHTSSVTSASSASHQVDHSASDTTAVDGSSAAVTATVDGSSATVKVHSLTTPVTSIQQTASSISLITTDIRPL</sequence>
<keyword evidence="1 5" id="KW-0812">Transmembrane</keyword>
<feature type="transmembrane region" description="Helical" evidence="5">
    <location>
        <begin position="173"/>
        <end position="195"/>
    </location>
</feature>
<feature type="region of interest" description="Disordered" evidence="4">
    <location>
        <begin position="398"/>
        <end position="432"/>
    </location>
</feature>
<evidence type="ECO:0008006" key="8">
    <source>
        <dbReference type="Google" id="ProtNLM"/>
    </source>
</evidence>
<evidence type="ECO:0000256" key="3">
    <source>
        <dbReference type="ARBA" id="ARBA00023136"/>
    </source>
</evidence>
<feature type="non-terminal residue" evidence="6">
    <location>
        <position position="479"/>
    </location>
</feature>
<evidence type="ECO:0000313" key="6">
    <source>
        <dbReference type="EMBL" id="KAK8734977.1"/>
    </source>
</evidence>